<evidence type="ECO:0000313" key="2">
    <source>
        <dbReference type="EMBL" id="OTN75957.1"/>
    </source>
</evidence>
<name>A0A242A4J3_9ENTE</name>
<sequence>MLIDFIQLTILFGLGILGTNIGVAMLQKGKKKPIIVLTIVELLILGGAVYALLPSKTLSSILWINLIGVLGASAILWLLRYIRSGQLAEEIKQARQNKVVKPAKKPLALAPKVFWLGVLAALLLWGVSGITRIVSTDSIYATIPATTQEQAETLTSTKETPIAIAPDTAKRKMLQKFSVIPNSNMFTLDGITAQTINGEYVYVATLEYNGFWKWFKLKEIPGYFKISATDINAQPEFVSKPLHYTPSAYFNEDAARKIYAAFPGYGSLGTINLEIDEEGNPFYIQTLYKEYGVTGLMHFDHFKTAVLNAQTGAVDLYDSEKAPSFIDAPITSAAANRLNEYYGRYSQGWWNQFIFGAKKDVKIPTENGIYASGQITPLLNKDSELLYFTDFTSDDSNQDSALGYSLINARTGQLTYYRDADVGIMDSDGAISIASKIYPEKKWKAEMPVLYNIDGVQTWIVSLMDSKGIFKKYVYINAVDNDIVIDADTAQAALDAYRIELATSGSNNQNSDPANMAEKQGTVQRVQLLTGTSQTVVSFILENDPIIYSVNINNSPYAQFLQVGDQVTFQANVTADMTAASIESLTIEGVPTAETN</sequence>
<accession>A0A242A4J3</accession>
<evidence type="ECO:0000313" key="3">
    <source>
        <dbReference type="Proteomes" id="UP000195043"/>
    </source>
</evidence>
<organism evidence="2 3">
    <name type="scientific">Candidatus Enterococcus testudinis</name>
    <dbReference type="NCBI Taxonomy" id="1834191"/>
    <lineage>
        <taxon>Bacteria</taxon>
        <taxon>Bacillati</taxon>
        <taxon>Bacillota</taxon>
        <taxon>Bacilli</taxon>
        <taxon>Lactobacillales</taxon>
        <taxon>Enterococcaceae</taxon>
        <taxon>Enterococcus</taxon>
    </lineage>
</organism>
<dbReference type="RefSeq" id="WP_086273961.1">
    <property type="nucleotide sequence ID" value="NZ_NGKU01000001.1"/>
</dbReference>
<dbReference type="EMBL" id="NGKU01000001">
    <property type="protein sequence ID" value="OTN75957.1"/>
    <property type="molecule type" value="Genomic_DNA"/>
</dbReference>
<feature type="transmembrane region" description="Helical" evidence="1">
    <location>
        <begin position="6"/>
        <end position="26"/>
    </location>
</feature>
<keyword evidence="1" id="KW-0812">Transmembrane</keyword>
<dbReference type="Proteomes" id="UP000195043">
    <property type="component" value="Unassembled WGS sequence"/>
</dbReference>
<gene>
    <name evidence="2" type="ORF">A5886_001033</name>
</gene>
<keyword evidence="1" id="KW-1133">Transmembrane helix</keyword>
<reference evidence="2 3" key="1">
    <citation type="submission" date="2017-05" db="EMBL/GenBank/DDBJ databases">
        <title>The Genome Sequence of Enterococcus sp. 8G7_MSG3316.</title>
        <authorList>
            <consortium name="The Broad Institute Genomics Platform"/>
            <consortium name="The Broad Institute Genomic Center for Infectious Diseases"/>
            <person name="Earl A."/>
            <person name="Manson A."/>
            <person name="Schwartman J."/>
            <person name="Gilmore M."/>
            <person name="Abouelleil A."/>
            <person name="Cao P."/>
            <person name="Chapman S."/>
            <person name="Cusick C."/>
            <person name="Shea T."/>
            <person name="Young S."/>
            <person name="Neafsey D."/>
            <person name="Nusbaum C."/>
            <person name="Birren B."/>
        </authorList>
    </citation>
    <scope>NUCLEOTIDE SEQUENCE [LARGE SCALE GENOMIC DNA]</scope>
    <source>
        <strain evidence="2 3">8G7_MSG3316</strain>
    </source>
</reference>
<comment type="caution">
    <text evidence="2">The sequence shown here is derived from an EMBL/GenBank/DDBJ whole genome shotgun (WGS) entry which is preliminary data.</text>
</comment>
<dbReference type="OrthoDB" id="3169575at2"/>
<keyword evidence="1" id="KW-0472">Membrane</keyword>
<feature type="transmembrane region" description="Helical" evidence="1">
    <location>
        <begin position="33"/>
        <end position="53"/>
    </location>
</feature>
<keyword evidence="3" id="KW-1185">Reference proteome</keyword>
<dbReference type="STRING" id="1834191.A5886_001033"/>
<feature type="transmembrane region" description="Helical" evidence="1">
    <location>
        <begin position="59"/>
        <end position="79"/>
    </location>
</feature>
<feature type="transmembrane region" description="Helical" evidence="1">
    <location>
        <begin position="113"/>
        <end position="134"/>
    </location>
</feature>
<protein>
    <submittedName>
        <fullName evidence="2">Uncharacterized protein</fullName>
    </submittedName>
</protein>
<proteinExistence type="predicted"/>
<dbReference type="AlphaFoldDB" id="A0A242A4J3"/>
<evidence type="ECO:0000256" key="1">
    <source>
        <dbReference type="SAM" id="Phobius"/>
    </source>
</evidence>